<comment type="caution">
    <text evidence="2">The sequence shown here is derived from an EMBL/GenBank/DDBJ whole genome shotgun (WGS) entry which is preliminary data.</text>
</comment>
<sequence>MRTLKINGANIRRHLQRRGIRLTIPSRSNERRRGKFDKSIYRQKIGSSDVSTV</sequence>
<dbReference type="Proteomes" id="UP000604661">
    <property type="component" value="Unassembled WGS sequence"/>
</dbReference>
<feature type="region of interest" description="Disordered" evidence="1">
    <location>
        <begin position="22"/>
        <end position="53"/>
    </location>
</feature>
<evidence type="ECO:0000313" key="2">
    <source>
        <dbReference type="EMBL" id="MBD2566146.1"/>
    </source>
</evidence>
<keyword evidence="3" id="KW-1185">Reference proteome</keyword>
<proteinExistence type="predicted"/>
<gene>
    <name evidence="2" type="ORF">H6G95_37535</name>
</gene>
<dbReference type="EMBL" id="JACJTE010000147">
    <property type="protein sequence ID" value="MBD2566146.1"/>
    <property type="molecule type" value="Genomic_DNA"/>
</dbReference>
<evidence type="ECO:0008006" key="4">
    <source>
        <dbReference type="Google" id="ProtNLM"/>
    </source>
</evidence>
<evidence type="ECO:0000313" key="3">
    <source>
        <dbReference type="Proteomes" id="UP000604661"/>
    </source>
</evidence>
<evidence type="ECO:0000256" key="1">
    <source>
        <dbReference type="SAM" id="MobiDB-lite"/>
    </source>
</evidence>
<organism evidence="2 3">
    <name type="scientific">Nostoc linckia FACHB-391</name>
    <dbReference type="NCBI Taxonomy" id="2692906"/>
    <lineage>
        <taxon>Bacteria</taxon>
        <taxon>Bacillati</taxon>
        <taxon>Cyanobacteriota</taxon>
        <taxon>Cyanophyceae</taxon>
        <taxon>Nostocales</taxon>
        <taxon>Nostocaceae</taxon>
        <taxon>Nostoc</taxon>
    </lineage>
</organism>
<reference evidence="2 3" key="1">
    <citation type="journal article" date="2020" name="ISME J.">
        <title>Comparative genomics reveals insights into cyanobacterial evolution and habitat adaptation.</title>
        <authorList>
            <person name="Chen M.Y."/>
            <person name="Teng W.K."/>
            <person name="Zhao L."/>
            <person name="Hu C.X."/>
            <person name="Zhou Y.K."/>
            <person name="Han B.P."/>
            <person name="Song L.R."/>
            <person name="Shu W.S."/>
        </authorList>
    </citation>
    <scope>NUCLEOTIDE SEQUENCE [LARGE SCALE GENOMIC DNA]</scope>
    <source>
        <strain evidence="2 3">FACHB-391</strain>
    </source>
</reference>
<feature type="compositionally biased region" description="Basic and acidic residues" evidence="1">
    <location>
        <begin position="28"/>
        <end position="40"/>
    </location>
</feature>
<protein>
    <recommendedName>
        <fullName evidence="4">Transposase</fullName>
    </recommendedName>
</protein>
<name>A0ABR8F7Y1_NOSLI</name>
<accession>A0ABR8F7Y1</accession>